<evidence type="ECO:0000313" key="8">
    <source>
        <dbReference type="Proteomes" id="UP000008305"/>
    </source>
</evidence>
<keyword evidence="5" id="KW-0564">Palmitate</keyword>
<dbReference type="SUPFAM" id="SSF53850">
    <property type="entry name" value="Periplasmic binding protein-like II"/>
    <property type="match status" value="1"/>
</dbReference>
<keyword evidence="6 7" id="KW-0449">Lipoprotein</keyword>
<accession>A0AA34RDN4</accession>
<reference evidence="7 8" key="1">
    <citation type="journal article" date="2011" name="J. Bacteriol.">
        <title>Genome sequence of the obligate intracellular animal pathogen Chlamydia pecorum E58.</title>
        <authorList>
            <person name="Mojica S."/>
            <person name="Huot Creasy H."/>
            <person name="Daugherty S."/>
            <person name="Read T.D."/>
            <person name="Kim T."/>
            <person name="Kaltenboeck B."/>
            <person name="Bavoil P."/>
            <person name="Myers G.S."/>
        </authorList>
    </citation>
    <scope>NUCLEOTIDE SEQUENCE [LARGE SCALE GENOMIC DNA]</scope>
    <source>
        <strain evidence="7 8">E58</strain>
    </source>
</reference>
<organism evidence="7 8">
    <name type="scientific">Chlamydia pecorum (strain ATCC VR-628 / DSM 29919 / E58)</name>
    <name type="common">Chlamydophila pecorum</name>
    <dbReference type="NCBI Taxonomy" id="331635"/>
    <lineage>
        <taxon>Bacteria</taxon>
        <taxon>Pseudomonadati</taxon>
        <taxon>Chlamydiota</taxon>
        <taxon>Chlamydiia</taxon>
        <taxon>Chlamydiales</taxon>
        <taxon>Chlamydiaceae</taxon>
        <taxon>Chlamydia/Chlamydophila group</taxon>
        <taxon>Chlamydia</taxon>
    </lineage>
</organism>
<evidence type="ECO:0000256" key="1">
    <source>
        <dbReference type="ARBA" id="ARBA00004635"/>
    </source>
</evidence>
<dbReference type="PANTHER" id="PTHR30429:SF0">
    <property type="entry name" value="METHIONINE-BINDING LIPOPROTEIN METQ"/>
    <property type="match status" value="1"/>
</dbReference>
<gene>
    <name evidence="7" type="ordered locus">G5S_0860</name>
</gene>
<evidence type="ECO:0000256" key="3">
    <source>
        <dbReference type="ARBA" id="ARBA00022729"/>
    </source>
</evidence>
<dbReference type="GO" id="GO:0016020">
    <property type="term" value="C:membrane"/>
    <property type="evidence" value="ECO:0007669"/>
    <property type="project" value="UniProtKB-SubCell"/>
</dbReference>
<keyword evidence="3" id="KW-0732">Signal</keyword>
<comment type="subcellular location">
    <subcellularLocation>
        <location evidence="1">Membrane</location>
        <topology evidence="1">Lipid-anchor</topology>
    </subcellularLocation>
</comment>
<dbReference type="AlphaFoldDB" id="A0AA34RDN4"/>
<dbReference type="InterPro" id="IPR004872">
    <property type="entry name" value="Lipoprotein_NlpA"/>
</dbReference>
<proteinExistence type="inferred from homology"/>
<evidence type="ECO:0000256" key="5">
    <source>
        <dbReference type="ARBA" id="ARBA00023139"/>
    </source>
</evidence>
<protein>
    <submittedName>
        <fullName evidence="7">Lipoprotein, YaeC family</fullName>
    </submittedName>
</protein>
<comment type="similarity">
    <text evidence="2">Belongs to the NlpA lipoprotein family.</text>
</comment>
<dbReference type="Pfam" id="PF03180">
    <property type="entry name" value="Lipoprotein_9"/>
    <property type="match status" value="1"/>
</dbReference>
<dbReference type="EMBL" id="CP002608">
    <property type="protein sequence ID" value="AEB41803.1"/>
    <property type="molecule type" value="Genomic_DNA"/>
</dbReference>
<keyword evidence="8" id="KW-1185">Reference proteome</keyword>
<dbReference type="RefSeq" id="WP_013712881.1">
    <property type="nucleotide sequence ID" value="NC_015408.1"/>
</dbReference>
<evidence type="ECO:0000313" key="7">
    <source>
        <dbReference type="EMBL" id="AEB41803.1"/>
    </source>
</evidence>
<dbReference type="Proteomes" id="UP000008305">
    <property type="component" value="Chromosome"/>
</dbReference>
<dbReference type="PROSITE" id="PS51257">
    <property type="entry name" value="PROKAR_LIPOPROTEIN"/>
    <property type="match status" value="1"/>
</dbReference>
<sequence length="275" mass="31081">MKKILKFAWCVVVLCIATGCHNLKSQDLLRIAASPAPHAELLYALNEDAKALGLCLKVLPLDDYRIPNRLLLDKQIDANYFQHEEFFQDECERYNCVEELVPLVRVHIEPMGLYSKKFSSVQELRRKGKLTIAIPVDRTNSQRALDLLESCELISFKHTSSLNATKRDVCTLGERKISIHEIAAPLLMSSFQDVDAAVIPGNFAITGGLSPQEDSLWLEDFSTSKYANIVVVRKEDLATSKIQKLKQLLQSDRVRLFFEETYKGNILTTPLSPQS</sequence>
<evidence type="ECO:0000256" key="2">
    <source>
        <dbReference type="ARBA" id="ARBA00008973"/>
    </source>
</evidence>
<evidence type="ECO:0000256" key="6">
    <source>
        <dbReference type="ARBA" id="ARBA00023288"/>
    </source>
</evidence>
<dbReference type="KEGG" id="cpm:G5S_0860"/>
<evidence type="ECO:0000256" key="4">
    <source>
        <dbReference type="ARBA" id="ARBA00023136"/>
    </source>
</evidence>
<dbReference type="PANTHER" id="PTHR30429">
    <property type="entry name" value="D-METHIONINE-BINDING LIPOPROTEIN METQ"/>
    <property type="match status" value="1"/>
</dbReference>
<keyword evidence="4" id="KW-0472">Membrane</keyword>
<name>A0AA34RDN4_CHLPE</name>
<dbReference type="Gene3D" id="3.40.190.10">
    <property type="entry name" value="Periplasmic binding protein-like II"/>
    <property type="match status" value="2"/>
</dbReference>